<proteinExistence type="predicted"/>
<accession>A0A318SGJ4</accession>
<dbReference type="RefSeq" id="WP_110885004.1">
    <property type="nucleotide sequence ID" value="NZ_QJSX01000001.1"/>
</dbReference>
<reference evidence="2 3" key="1">
    <citation type="submission" date="2018-06" db="EMBL/GenBank/DDBJ databases">
        <title>Genomic Encyclopedia of Type Strains, Phase IV (KMG-IV): sequencing the most valuable type-strain genomes for metagenomic binning, comparative biology and taxonomic classification.</title>
        <authorList>
            <person name="Goeker M."/>
        </authorList>
    </citation>
    <scope>NUCLEOTIDE SEQUENCE [LARGE SCALE GENOMIC DNA]</scope>
    <source>
        <strain evidence="2 3">DSM 18048</strain>
    </source>
</reference>
<dbReference type="AlphaFoldDB" id="A0A318SGJ4"/>
<feature type="chain" id="PRO_5016292684" evidence="1">
    <location>
        <begin position="20"/>
        <end position="228"/>
    </location>
</feature>
<dbReference type="OrthoDB" id="61320at2"/>
<sequence length="228" mass="24792">MRHPALLLSLALLSSTAFAWVPKLDDKTAKTVVDSAYDRLDDPVNTLLTVDLGVKDGKFASDGAVRALTGGESCVQNWLANPSDFAKFGSRPTTIVMTGQADDVFLAAQSARDEFRNFTSKDALTLPNRLADGQLRVYVTMSGLASQRQRDAYNVALRLPDGKIVRAARRAFTNDWKQTGDRWGGTMLYTFDALGAGVNPTGKLDLVIKTEADSDCAFVVTADLSKFY</sequence>
<gene>
    <name evidence="2" type="ORF">DES52_101328</name>
</gene>
<dbReference type="Proteomes" id="UP000248326">
    <property type="component" value="Unassembled WGS sequence"/>
</dbReference>
<organism evidence="2 3">
    <name type="scientific">Deinococcus yavapaiensis KR-236</name>
    <dbReference type="NCBI Taxonomy" id="694435"/>
    <lineage>
        <taxon>Bacteria</taxon>
        <taxon>Thermotogati</taxon>
        <taxon>Deinococcota</taxon>
        <taxon>Deinococci</taxon>
        <taxon>Deinococcales</taxon>
        <taxon>Deinococcaceae</taxon>
        <taxon>Deinococcus</taxon>
    </lineage>
</organism>
<dbReference type="EMBL" id="QJSX01000001">
    <property type="protein sequence ID" value="PYE56524.1"/>
    <property type="molecule type" value="Genomic_DNA"/>
</dbReference>
<evidence type="ECO:0000313" key="2">
    <source>
        <dbReference type="EMBL" id="PYE56524.1"/>
    </source>
</evidence>
<keyword evidence="1" id="KW-0732">Signal</keyword>
<keyword evidence="3" id="KW-1185">Reference proteome</keyword>
<protein>
    <submittedName>
        <fullName evidence="2">Uncharacterized protein</fullName>
    </submittedName>
</protein>
<evidence type="ECO:0000313" key="3">
    <source>
        <dbReference type="Proteomes" id="UP000248326"/>
    </source>
</evidence>
<name>A0A318SGJ4_9DEIO</name>
<comment type="caution">
    <text evidence="2">The sequence shown here is derived from an EMBL/GenBank/DDBJ whole genome shotgun (WGS) entry which is preliminary data.</text>
</comment>
<evidence type="ECO:0000256" key="1">
    <source>
        <dbReference type="SAM" id="SignalP"/>
    </source>
</evidence>
<feature type="signal peptide" evidence="1">
    <location>
        <begin position="1"/>
        <end position="19"/>
    </location>
</feature>